<dbReference type="PROSITE" id="PS00237">
    <property type="entry name" value="G_PROTEIN_RECEP_F1_1"/>
    <property type="match status" value="1"/>
</dbReference>
<reference evidence="12 13" key="1">
    <citation type="submission" date="2022-05" db="EMBL/GenBank/DDBJ databases">
        <authorList>
            <consortium name="Genoscope - CEA"/>
            <person name="William W."/>
        </authorList>
    </citation>
    <scope>NUCLEOTIDE SEQUENCE [LARGE SCALE GENOMIC DNA]</scope>
</reference>
<feature type="transmembrane region" description="Helical" evidence="10">
    <location>
        <begin position="156"/>
        <end position="178"/>
    </location>
</feature>
<keyword evidence="2" id="KW-1003">Cell membrane</keyword>
<dbReference type="Pfam" id="PF00001">
    <property type="entry name" value="7tm_1"/>
    <property type="match status" value="1"/>
</dbReference>
<evidence type="ECO:0000256" key="4">
    <source>
        <dbReference type="ARBA" id="ARBA00022989"/>
    </source>
</evidence>
<dbReference type="Gene3D" id="1.20.1070.10">
    <property type="entry name" value="Rhodopsin 7-helix transmembrane proteins"/>
    <property type="match status" value="1"/>
</dbReference>
<protein>
    <recommendedName>
        <fullName evidence="11">G-protein coupled receptors family 1 profile domain-containing protein</fullName>
    </recommendedName>
</protein>
<dbReference type="InterPro" id="IPR017452">
    <property type="entry name" value="GPCR_Rhodpsn_7TM"/>
</dbReference>
<evidence type="ECO:0000259" key="11">
    <source>
        <dbReference type="PROSITE" id="PS50262"/>
    </source>
</evidence>
<keyword evidence="4 10" id="KW-1133">Transmembrane helix</keyword>
<name>A0ABN8N8F6_9CNID</name>
<evidence type="ECO:0000256" key="1">
    <source>
        <dbReference type="ARBA" id="ARBA00004651"/>
    </source>
</evidence>
<feature type="transmembrane region" description="Helical" evidence="10">
    <location>
        <begin position="44"/>
        <end position="68"/>
    </location>
</feature>
<dbReference type="SMART" id="SM01381">
    <property type="entry name" value="7TM_GPCR_Srsx"/>
    <property type="match status" value="1"/>
</dbReference>
<evidence type="ECO:0000256" key="5">
    <source>
        <dbReference type="ARBA" id="ARBA00023040"/>
    </source>
</evidence>
<evidence type="ECO:0000256" key="6">
    <source>
        <dbReference type="ARBA" id="ARBA00023136"/>
    </source>
</evidence>
<dbReference type="EMBL" id="CALNXI010000769">
    <property type="protein sequence ID" value="CAH3045345.1"/>
    <property type="molecule type" value="Genomic_DNA"/>
</dbReference>
<dbReference type="PRINTS" id="PR00237">
    <property type="entry name" value="GPCRRHODOPSN"/>
</dbReference>
<dbReference type="PANTHER" id="PTHR24249:SF372">
    <property type="entry name" value="G-PROTEIN COUPLED RECEPTORS FAMILY 1 PROFILE DOMAIN-CONTAINING PROTEIN"/>
    <property type="match status" value="1"/>
</dbReference>
<feature type="transmembrane region" description="Helical" evidence="10">
    <location>
        <begin position="184"/>
        <end position="207"/>
    </location>
</feature>
<evidence type="ECO:0000256" key="10">
    <source>
        <dbReference type="SAM" id="Phobius"/>
    </source>
</evidence>
<dbReference type="InterPro" id="IPR050569">
    <property type="entry name" value="TAAR"/>
</dbReference>
<evidence type="ECO:0000313" key="12">
    <source>
        <dbReference type="EMBL" id="CAH3045345.1"/>
    </source>
</evidence>
<organism evidence="12 13">
    <name type="scientific">Porites evermanni</name>
    <dbReference type="NCBI Taxonomy" id="104178"/>
    <lineage>
        <taxon>Eukaryota</taxon>
        <taxon>Metazoa</taxon>
        <taxon>Cnidaria</taxon>
        <taxon>Anthozoa</taxon>
        <taxon>Hexacorallia</taxon>
        <taxon>Scleractinia</taxon>
        <taxon>Fungiina</taxon>
        <taxon>Poritidae</taxon>
        <taxon>Porites</taxon>
    </lineage>
</organism>
<comment type="subcellular location">
    <subcellularLocation>
        <location evidence="1">Cell membrane</location>
        <topology evidence="1">Multi-pass membrane protein</topology>
    </subcellularLocation>
</comment>
<keyword evidence="6 10" id="KW-0472">Membrane</keyword>
<sequence>MTFFNYTNSTTQLPHPLTGTVSSFGGSSRLPRPQLGQSTSELKVLSGLSSIASIIGIVGNVLVCFVVTKFRFLGRPKAELFIVSLAVADLMVCIFAQPMYVIYLHGLLPEEVDLIRKAITWVSTLVSVSHLFAISLERFFSLYFLHRFSVFIREHVIWNAILLTWLIAIGFGAPSAVFRKARIVSQYFVIAMLLVIPLVYAGTFYIVRLQQRRINKQSVTKTFYTSQKSLTSERKIVYMIAVVVGVFYLCFTPLLIVPFFFSVKTTPAVRVNALRAFPWVNTIAFLNSSLNPYIYYWRSFRFRLALELILRRIFEKK</sequence>
<dbReference type="PROSITE" id="PS50262">
    <property type="entry name" value="G_PROTEIN_RECEP_F1_2"/>
    <property type="match status" value="1"/>
</dbReference>
<evidence type="ECO:0000256" key="7">
    <source>
        <dbReference type="ARBA" id="ARBA00023170"/>
    </source>
</evidence>
<accession>A0ABN8N8F6</accession>
<keyword evidence="13" id="KW-1185">Reference proteome</keyword>
<dbReference type="SUPFAM" id="SSF81321">
    <property type="entry name" value="Family A G protein-coupled receptor-like"/>
    <property type="match status" value="1"/>
</dbReference>
<feature type="transmembrane region" description="Helical" evidence="10">
    <location>
        <begin position="276"/>
        <end position="296"/>
    </location>
</feature>
<feature type="domain" description="G-protein coupled receptors family 1 profile" evidence="11">
    <location>
        <begin position="59"/>
        <end position="295"/>
    </location>
</feature>
<evidence type="ECO:0000256" key="8">
    <source>
        <dbReference type="ARBA" id="ARBA00023224"/>
    </source>
</evidence>
<dbReference type="Proteomes" id="UP001159427">
    <property type="component" value="Unassembled WGS sequence"/>
</dbReference>
<comment type="caution">
    <text evidence="12">The sequence shown here is derived from an EMBL/GenBank/DDBJ whole genome shotgun (WGS) entry which is preliminary data.</text>
</comment>
<feature type="transmembrane region" description="Helical" evidence="10">
    <location>
        <begin position="118"/>
        <end position="136"/>
    </location>
</feature>
<dbReference type="InterPro" id="IPR000276">
    <property type="entry name" value="GPCR_Rhodpsn"/>
</dbReference>
<comment type="similarity">
    <text evidence="9">Belongs to the G-protein coupled receptor 1 family.</text>
</comment>
<gene>
    <name evidence="12" type="ORF">PEVE_00041021</name>
</gene>
<evidence type="ECO:0000256" key="2">
    <source>
        <dbReference type="ARBA" id="ARBA00022475"/>
    </source>
</evidence>
<keyword evidence="5 9" id="KW-0297">G-protein coupled receptor</keyword>
<evidence type="ECO:0000256" key="9">
    <source>
        <dbReference type="RuleBase" id="RU000688"/>
    </source>
</evidence>
<proteinExistence type="inferred from homology"/>
<dbReference type="PANTHER" id="PTHR24249">
    <property type="entry name" value="HISTAMINE RECEPTOR-RELATED G-PROTEIN COUPLED RECEPTOR"/>
    <property type="match status" value="1"/>
</dbReference>
<evidence type="ECO:0000256" key="3">
    <source>
        <dbReference type="ARBA" id="ARBA00022692"/>
    </source>
</evidence>
<evidence type="ECO:0000313" key="13">
    <source>
        <dbReference type="Proteomes" id="UP001159427"/>
    </source>
</evidence>
<keyword evidence="3 9" id="KW-0812">Transmembrane</keyword>
<keyword evidence="8 9" id="KW-0807">Transducer</keyword>
<feature type="transmembrane region" description="Helical" evidence="10">
    <location>
        <begin position="236"/>
        <end position="261"/>
    </location>
</feature>
<dbReference type="CDD" id="cd00637">
    <property type="entry name" value="7tm_classA_rhodopsin-like"/>
    <property type="match status" value="1"/>
</dbReference>
<keyword evidence="7 9" id="KW-0675">Receptor</keyword>
<feature type="transmembrane region" description="Helical" evidence="10">
    <location>
        <begin position="80"/>
        <end position="103"/>
    </location>
</feature>